<reference evidence="3" key="5">
    <citation type="submission" date="2025-09" db="UniProtKB">
        <authorList>
            <consortium name="Ensembl"/>
        </authorList>
    </citation>
    <scope>IDENTIFICATION</scope>
</reference>
<protein>
    <submittedName>
        <fullName evidence="3">Coiled-coil and C2 domain containing 2B</fullName>
    </submittedName>
</protein>
<dbReference type="PANTHER" id="PTHR20837:SF2">
    <property type="entry name" value="PROTEIN CC2D2B"/>
    <property type="match status" value="1"/>
</dbReference>
<sequence>MYFRETRRLLAVEREKDHTLIKNILTVWKQIKSLRKFQQCICTPVKLQVQKMKVNRNKIESQYKVELFAEVIEQEQELQETYRKEMEVYKEKMQLWKKKQGTTGYGKGEKSVDEYTDYDLEKTPEPSAPLDRAAIEAMGGSTEKDGNRRT</sequence>
<dbReference type="GO" id="GO:0035869">
    <property type="term" value="C:ciliary transition zone"/>
    <property type="evidence" value="ECO:0007669"/>
    <property type="project" value="TreeGrafter"/>
</dbReference>
<dbReference type="InterPro" id="IPR052434">
    <property type="entry name" value="Tectonic-like_complex_comp"/>
</dbReference>
<dbReference type="Ensembl" id="ENSCMIT00000043572.1">
    <property type="protein sequence ID" value="ENSCMIP00000042951.1"/>
    <property type="gene ID" value="ENSCMIG00000017834.1"/>
</dbReference>
<reference evidence="4" key="3">
    <citation type="journal article" date="2014" name="Nature">
        <title>Elephant shark genome provides unique insights into gnathostome evolution.</title>
        <authorList>
            <consortium name="International Elephant Shark Genome Sequencing Consortium"/>
            <person name="Venkatesh B."/>
            <person name="Lee A.P."/>
            <person name="Ravi V."/>
            <person name="Maurya A.K."/>
            <person name="Lian M.M."/>
            <person name="Swann J.B."/>
            <person name="Ohta Y."/>
            <person name="Flajnik M.F."/>
            <person name="Sutoh Y."/>
            <person name="Kasahara M."/>
            <person name="Hoon S."/>
            <person name="Gangu V."/>
            <person name="Roy S.W."/>
            <person name="Irimia M."/>
            <person name="Korzh V."/>
            <person name="Kondrychyn I."/>
            <person name="Lim Z.W."/>
            <person name="Tay B.H."/>
            <person name="Tohari S."/>
            <person name="Kong K.W."/>
            <person name="Ho S."/>
            <person name="Lorente-Galdos B."/>
            <person name="Quilez J."/>
            <person name="Marques-Bonet T."/>
            <person name="Raney B.J."/>
            <person name="Ingham P.W."/>
            <person name="Tay A."/>
            <person name="Hillier L.W."/>
            <person name="Minx P."/>
            <person name="Boehm T."/>
            <person name="Wilson R.K."/>
            <person name="Brenner S."/>
            <person name="Warren W.C."/>
        </authorList>
    </citation>
    <scope>NUCLEOTIDE SEQUENCE [LARGE SCALE GENOMIC DNA]</scope>
</reference>
<evidence type="ECO:0000256" key="2">
    <source>
        <dbReference type="SAM" id="MobiDB-lite"/>
    </source>
</evidence>
<organism evidence="3 4">
    <name type="scientific">Callorhinchus milii</name>
    <name type="common">Ghost shark</name>
    <dbReference type="NCBI Taxonomy" id="7868"/>
    <lineage>
        <taxon>Eukaryota</taxon>
        <taxon>Metazoa</taxon>
        <taxon>Chordata</taxon>
        <taxon>Craniata</taxon>
        <taxon>Vertebrata</taxon>
        <taxon>Chondrichthyes</taxon>
        <taxon>Holocephali</taxon>
        <taxon>Chimaeriformes</taxon>
        <taxon>Callorhinchidae</taxon>
        <taxon>Callorhinchus</taxon>
    </lineage>
</organism>
<dbReference type="PANTHER" id="PTHR20837">
    <property type="entry name" value="CENTROSOMAL PROTEIN-RELATED"/>
    <property type="match status" value="1"/>
</dbReference>
<evidence type="ECO:0000313" key="4">
    <source>
        <dbReference type="Proteomes" id="UP000314986"/>
    </source>
</evidence>
<reference evidence="3" key="4">
    <citation type="submission" date="2025-08" db="UniProtKB">
        <authorList>
            <consortium name="Ensembl"/>
        </authorList>
    </citation>
    <scope>IDENTIFICATION</scope>
</reference>
<feature type="region of interest" description="Disordered" evidence="2">
    <location>
        <begin position="116"/>
        <end position="150"/>
    </location>
</feature>
<keyword evidence="1" id="KW-0175">Coiled coil</keyword>
<keyword evidence="4" id="KW-1185">Reference proteome</keyword>
<dbReference type="GO" id="GO:1904491">
    <property type="term" value="P:protein localization to ciliary transition zone"/>
    <property type="evidence" value="ECO:0007669"/>
    <property type="project" value="TreeGrafter"/>
</dbReference>
<dbReference type="GeneTree" id="ENSGT00940000156590"/>
<name>A0A4W3JUZ5_CALMI</name>
<reference evidence="4" key="2">
    <citation type="journal article" date="2007" name="PLoS Biol.">
        <title>Survey sequencing and comparative analysis of the elephant shark (Callorhinchus milii) genome.</title>
        <authorList>
            <person name="Venkatesh B."/>
            <person name="Kirkness E.F."/>
            <person name="Loh Y.H."/>
            <person name="Halpern A.L."/>
            <person name="Lee A.P."/>
            <person name="Johnson J."/>
            <person name="Dandona N."/>
            <person name="Viswanathan L.D."/>
            <person name="Tay A."/>
            <person name="Venter J.C."/>
            <person name="Strausberg R.L."/>
            <person name="Brenner S."/>
        </authorList>
    </citation>
    <scope>NUCLEOTIDE SEQUENCE [LARGE SCALE GENOMIC DNA]</scope>
</reference>
<proteinExistence type="predicted"/>
<accession>A0A4W3JUZ5</accession>
<dbReference type="GO" id="GO:1905515">
    <property type="term" value="P:non-motile cilium assembly"/>
    <property type="evidence" value="ECO:0007669"/>
    <property type="project" value="TreeGrafter"/>
</dbReference>
<evidence type="ECO:0000313" key="3">
    <source>
        <dbReference type="Ensembl" id="ENSCMIP00000042951.1"/>
    </source>
</evidence>
<reference evidence="4" key="1">
    <citation type="journal article" date="2006" name="Science">
        <title>Ancient noncoding elements conserved in the human genome.</title>
        <authorList>
            <person name="Venkatesh B."/>
            <person name="Kirkness E.F."/>
            <person name="Loh Y.H."/>
            <person name="Halpern A.L."/>
            <person name="Lee A.P."/>
            <person name="Johnson J."/>
            <person name="Dandona N."/>
            <person name="Viswanathan L.D."/>
            <person name="Tay A."/>
            <person name="Venter J.C."/>
            <person name="Strausberg R.L."/>
            <person name="Brenner S."/>
        </authorList>
    </citation>
    <scope>NUCLEOTIDE SEQUENCE [LARGE SCALE GENOMIC DNA]</scope>
</reference>
<dbReference type="AlphaFoldDB" id="A0A4W3JUZ5"/>
<feature type="coiled-coil region" evidence="1">
    <location>
        <begin position="72"/>
        <end position="99"/>
    </location>
</feature>
<evidence type="ECO:0000256" key="1">
    <source>
        <dbReference type="SAM" id="Coils"/>
    </source>
</evidence>
<dbReference type="Proteomes" id="UP000314986">
    <property type="component" value="Unassembled WGS sequence"/>
</dbReference>